<name>A0A369BCA4_9BACL</name>
<accession>A0A369BCA4</accession>
<sequence>MEALPLSDSADSNMINLEAWLYPGQHQPEG</sequence>
<reference evidence="1 2" key="1">
    <citation type="submission" date="2018-07" db="EMBL/GenBank/DDBJ databases">
        <title>Genomic Encyclopedia of Type Strains, Phase III (KMG-III): the genomes of soil and plant-associated and newly described type strains.</title>
        <authorList>
            <person name="Whitman W."/>
        </authorList>
    </citation>
    <scope>NUCLEOTIDE SEQUENCE [LARGE SCALE GENOMIC DNA]</scope>
    <source>
        <strain evidence="1 2">CECT 8333</strain>
    </source>
</reference>
<protein>
    <submittedName>
        <fullName evidence="1">Uncharacterized protein</fullName>
    </submittedName>
</protein>
<organism evidence="1 2">
    <name type="scientific">Fontibacillus phaseoli</name>
    <dbReference type="NCBI Taxonomy" id="1416533"/>
    <lineage>
        <taxon>Bacteria</taxon>
        <taxon>Bacillati</taxon>
        <taxon>Bacillota</taxon>
        <taxon>Bacilli</taxon>
        <taxon>Bacillales</taxon>
        <taxon>Paenibacillaceae</taxon>
        <taxon>Fontibacillus</taxon>
    </lineage>
</organism>
<dbReference type="Proteomes" id="UP000253090">
    <property type="component" value="Unassembled WGS sequence"/>
</dbReference>
<proteinExistence type="predicted"/>
<gene>
    <name evidence="1" type="ORF">DFP94_10917</name>
</gene>
<keyword evidence="2" id="KW-1185">Reference proteome</keyword>
<comment type="caution">
    <text evidence="1">The sequence shown here is derived from an EMBL/GenBank/DDBJ whole genome shotgun (WGS) entry which is preliminary data.</text>
</comment>
<evidence type="ECO:0000313" key="2">
    <source>
        <dbReference type="Proteomes" id="UP000253090"/>
    </source>
</evidence>
<dbReference type="EMBL" id="QPJW01000009">
    <property type="protein sequence ID" value="RCX17294.1"/>
    <property type="molecule type" value="Genomic_DNA"/>
</dbReference>
<evidence type="ECO:0000313" key="1">
    <source>
        <dbReference type="EMBL" id="RCX17294.1"/>
    </source>
</evidence>
<dbReference type="AlphaFoldDB" id="A0A369BCA4"/>